<dbReference type="InterPro" id="IPR036480">
    <property type="entry name" value="CarbP_synth_ssu_N_sf"/>
</dbReference>
<dbReference type="SUPFAM" id="SSF52317">
    <property type="entry name" value="Class I glutamine amidotransferase-like"/>
    <property type="match status" value="1"/>
</dbReference>
<reference evidence="11" key="1">
    <citation type="submission" date="2020-05" db="EMBL/GenBank/DDBJ databases">
        <authorList>
            <person name="Chiriac C."/>
            <person name="Salcher M."/>
            <person name="Ghai R."/>
            <person name="Kavagutti S V."/>
        </authorList>
    </citation>
    <scope>NUCLEOTIDE SEQUENCE</scope>
</reference>
<keyword evidence="7" id="KW-0315">Glutamine amidotransferase</keyword>
<evidence type="ECO:0000256" key="3">
    <source>
        <dbReference type="ARBA" id="ARBA00012738"/>
    </source>
</evidence>
<dbReference type="EMBL" id="CAEZXP010000001">
    <property type="protein sequence ID" value="CAB4689843.1"/>
    <property type="molecule type" value="Genomic_DNA"/>
</dbReference>
<dbReference type="GO" id="GO:0006541">
    <property type="term" value="P:glutamine metabolic process"/>
    <property type="evidence" value="ECO:0007669"/>
    <property type="project" value="InterPro"/>
</dbReference>
<dbReference type="PANTHER" id="PTHR43418:SF7">
    <property type="entry name" value="CARBAMOYL-PHOSPHATE SYNTHASE SMALL CHAIN"/>
    <property type="match status" value="1"/>
</dbReference>
<proteinExistence type="inferred from homology"/>
<feature type="domain" description="Carbamoyl-phosphate synthase small subunit N-terminal" evidence="10">
    <location>
        <begin position="10"/>
        <end position="131"/>
    </location>
</feature>
<keyword evidence="4" id="KW-0436">Ligase</keyword>
<dbReference type="InterPro" id="IPR029062">
    <property type="entry name" value="Class_I_gatase-like"/>
</dbReference>
<comment type="catalytic activity">
    <reaction evidence="9">
        <text>hydrogencarbonate + L-glutamine + 2 ATP + H2O = carbamoyl phosphate + L-glutamate + 2 ADP + phosphate + 2 H(+)</text>
        <dbReference type="Rhea" id="RHEA:18633"/>
        <dbReference type="ChEBI" id="CHEBI:15377"/>
        <dbReference type="ChEBI" id="CHEBI:15378"/>
        <dbReference type="ChEBI" id="CHEBI:17544"/>
        <dbReference type="ChEBI" id="CHEBI:29985"/>
        <dbReference type="ChEBI" id="CHEBI:30616"/>
        <dbReference type="ChEBI" id="CHEBI:43474"/>
        <dbReference type="ChEBI" id="CHEBI:58228"/>
        <dbReference type="ChEBI" id="CHEBI:58359"/>
        <dbReference type="ChEBI" id="CHEBI:456216"/>
        <dbReference type="EC" id="6.3.5.5"/>
    </reaction>
</comment>
<keyword evidence="5" id="KW-0547">Nucleotide-binding</keyword>
<evidence type="ECO:0000256" key="9">
    <source>
        <dbReference type="ARBA" id="ARBA00048816"/>
    </source>
</evidence>
<dbReference type="InterPro" id="IPR050472">
    <property type="entry name" value="Anth_synth/Amidotransfase"/>
</dbReference>
<dbReference type="Pfam" id="PF00988">
    <property type="entry name" value="CPSase_sm_chain"/>
    <property type="match status" value="1"/>
</dbReference>
<gene>
    <name evidence="11" type="ORF">UFOPK2399_00626</name>
</gene>
<dbReference type="InterPro" id="IPR002474">
    <property type="entry name" value="CarbamoylP_synth_ssu_N"/>
</dbReference>
<evidence type="ECO:0000256" key="7">
    <source>
        <dbReference type="ARBA" id="ARBA00022962"/>
    </source>
</evidence>
<organism evidence="11">
    <name type="scientific">freshwater metagenome</name>
    <dbReference type="NCBI Taxonomy" id="449393"/>
    <lineage>
        <taxon>unclassified sequences</taxon>
        <taxon>metagenomes</taxon>
        <taxon>ecological metagenomes</taxon>
    </lineage>
</organism>
<keyword evidence="6" id="KW-0067">ATP-binding</keyword>
<dbReference type="InterPro" id="IPR006274">
    <property type="entry name" value="CarbamoylP_synth_ssu"/>
</dbReference>
<dbReference type="PRINTS" id="PR00099">
    <property type="entry name" value="CPSGATASE"/>
</dbReference>
<protein>
    <recommendedName>
        <fullName evidence="3">carbamoyl-phosphate synthase (glutamine-hydrolyzing)</fullName>
        <ecNumber evidence="3">6.3.5.5</ecNumber>
    </recommendedName>
    <alternativeName>
        <fullName evidence="8">Arginine-specific carbamoyl phosphate synthetase, glutamine chain</fullName>
    </alternativeName>
</protein>
<dbReference type="PROSITE" id="PS51273">
    <property type="entry name" value="GATASE_TYPE_1"/>
    <property type="match status" value="1"/>
</dbReference>
<dbReference type="SUPFAM" id="SSF52021">
    <property type="entry name" value="Carbamoyl phosphate synthetase, small subunit N-terminal domain"/>
    <property type="match status" value="1"/>
</dbReference>
<dbReference type="NCBIfam" id="TIGR01368">
    <property type="entry name" value="CPSaseIIsmall"/>
    <property type="match status" value="1"/>
</dbReference>
<dbReference type="SMART" id="SM01097">
    <property type="entry name" value="CPSase_sm_chain"/>
    <property type="match status" value="1"/>
</dbReference>
<name>A0A6J6NZW1_9ZZZZ</name>
<dbReference type="Pfam" id="PF00117">
    <property type="entry name" value="GATase"/>
    <property type="match status" value="1"/>
</dbReference>
<sequence length="352" mass="37600">MHPMSSLLSRPQHLVLEDGTVFPGIGIGAAGVAAGEACFTTSMTGYEEAVTDPSYVAQVLTFAYPLIGTYGVDEIRMESDHVQCEGVVMRDCRPEFAAWLKQKGVVALTGVDTRTLVRRIRDGGVLRCALGDGTPEELQARALAEPLIDGRPLERHTWTPEPYVIGEGPRVVVVDFGSKRSIPARLAGAGLEVVVVPGDYDADAILDWSPRVVMISNGPGDPSVLTTQVETIKELLGKLPVFGICLGHQLLGLALGHETVKLPFGHRGANHPVRDIKTGRVIVTVQNHGYAVIADDDVSHVSLNDGTVEGLIGDGFASVQFHPEASPGPLDALPFFDRLADACRSAPIFTRS</sequence>
<dbReference type="Gene3D" id="3.40.50.880">
    <property type="match status" value="1"/>
</dbReference>
<evidence type="ECO:0000256" key="6">
    <source>
        <dbReference type="ARBA" id="ARBA00022840"/>
    </source>
</evidence>
<dbReference type="GO" id="GO:0006207">
    <property type="term" value="P:'de novo' pyrimidine nucleobase biosynthetic process"/>
    <property type="evidence" value="ECO:0007669"/>
    <property type="project" value="InterPro"/>
</dbReference>
<dbReference type="PRINTS" id="PR00097">
    <property type="entry name" value="ANTSNTHASEII"/>
</dbReference>
<dbReference type="PRINTS" id="PR00096">
    <property type="entry name" value="GATASE"/>
</dbReference>
<evidence type="ECO:0000259" key="10">
    <source>
        <dbReference type="SMART" id="SM01097"/>
    </source>
</evidence>
<dbReference type="CDD" id="cd01744">
    <property type="entry name" value="GATase1_CPSase"/>
    <property type="match status" value="1"/>
</dbReference>
<evidence type="ECO:0000313" key="11">
    <source>
        <dbReference type="EMBL" id="CAB4689843.1"/>
    </source>
</evidence>
<dbReference type="GO" id="GO:0005524">
    <property type="term" value="F:ATP binding"/>
    <property type="evidence" value="ECO:0007669"/>
    <property type="project" value="UniProtKB-KW"/>
</dbReference>
<dbReference type="NCBIfam" id="NF009475">
    <property type="entry name" value="PRK12838.1"/>
    <property type="match status" value="1"/>
</dbReference>
<comment type="pathway">
    <text evidence="1">Amino-acid biosynthesis; L-arginine biosynthesis; carbamoyl phosphate from bicarbonate: step 1/1.</text>
</comment>
<evidence type="ECO:0000256" key="1">
    <source>
        <dbReference type="ARBA" id="ARBA00005077"/>
    </source>
</evidence>
<dbReference type="PANTHER" id="PTHR43418">
    <property type="entry name" value="MULTIFUNCTIONAL TRYPTOPHAN BIOSYNTHESIS PROTEIN-RELATED"/>
    <property type="match status" value="1"/>
</dbReference>
<dbReference type="InterPro" id="IPR017926">
    <property type="entry name" value="GATASE"/>
</dbReference>
<evidence type="ECO:0000256" key="4">
    <source>
        <dbReference type="ARBA" id="ARBA00022598"/>
    </source>
</evidence>
<comment type="similarity">
    <text evidence="2">Belongs to the CarA family.</text>
</comment>
<evidence type="ECO:0000256" key="8">
    <source>
        <dbReference type="ARBA" id="ARBA00044340"/>
    </source>
</evidence>
<dbReference type="Gene3D" id="3.50.30.20">
    <property type="entry name" value="Carbamoyl-phosphate synthase small subunit, N-terminal domain"/>
    <property type="match status" value="1"/>
</dbReference>
<dbReference type="HAMAP" id="MF_01209">
    <property type="entry name" value="CPSase_S_chain"/>
    <property type="match status" value="1"/>
</dbReference>
<evidence type="ECO:0000256" key="2">
    <source>
        <dbReference type="ARBA" id="ARBA00007800"/>
    </source>
</evidence>
<accession>A0A6J6NZW1</accession>
<dbReference type="AlphaFoldDB" id="A0A6J6NZW1"/>
<dbReference type="EC" id="6.3.5.5" evidence="3"/>
<dbReference type="InterPro" id="IPR035686">
    <property type="entry name" value="CPSase_GATase1"/>
</dbReference>
<dbReference type="GO" id="GO:0004088">
    <property type="term" value="F:carbamoyl-phosphate synthase (glutamine-hydrolyzing) activity"/>
    <property type="evidence" value="ECO:0007669"/>
    <property type="project" value="UniProtKB-EC"/>
</dbReference>
<evidence type="ECO:0000256" key="5">
    <source>
        <dbReference type="ARBA" id="ARBA00022741"/>
    </source>
</evidence>